<evidence type="ECO:0000313" key="1">
    <source>
        <dbReference type="EMBL" id="KOH44056.1"/>
    </source>
</evidence>
<proteinExistence type="predicted"/>
<accession>A0A0L8V6I9</accession>
<dbReference type="Proteomes" id="UP000036958">
    <property type="component" value="Unassembled WGS sequence"/>
</dbReference>
<sequence length="59" mass="6806">MVRLVVFHFDDPDSDIRNFNSSMVRLVGRLNSRSFAFSSNFNSSMVRLVAQKLLNAKNR</sequence>
<comment type="caution">
    <text evidence="1">The sequence shown here is derived from an EMBL/GenBank/DDBJ whole genome shotgun (WGS) entry which is preliminary data.</text>
</comment>
<dbReference type="AlphaFoldDB" id="A0A0L8V6I9"/>
<evidence type="ECO:0000313" key="2">
    <source>
        <dbReference type="Proteomes" id="UP000036958"/>
    </source>
</evidence>
<organism evidence="1 2">
    <name type="scientific">Sunxiuqinia dokdonensis</name>
    <dbReference type="NCBI Taxonomy" id="1409788"/>
    <lineage>
        <taxon>Bacteria</taxon>
        <taxon>Pseudomonadati</taxon>
        <taxon>Bacteroidota</taxon>
        <taxon>Bacteroidia</taxon>
        <taxon>Marinilabiliales</taxon>
        <taxon>Prolixibacteraceae</taxon>
        <taxon>Sunxiuqinia</taxon>
    </lineage>
</organism>
<protein>
    <submittedName>
        <fullName evidence="1">Uncharacterized protein</fullName>
    </submittedName>
</protein>
<dbReference type="STRING" id="1409788.NC99_30490"/>
<gene>
    <name evidence="1" type="ORF">NC99_30490</name>
</gene>
<dbReference type="EMBL" id="LGIA01000171">
    <property type="protein sequence ID" value="KOH44056.1"/>
    <property type="molecule type" value="Genomic_DNA"/>
</dbReference>
<keyword evidence="2" id="KW-1185">Reference proteome</keyword>
<reference evidence="2" key="1">
    <citation type="submission" date="2015-07" db="EMBL/GenBank/DDBJ databases">
        <title>Genome sequencing of Sunxiuqinia dokdonensis strain SK.</title>
        <authorList>
            <person name="Ahn S."/>
            <person name="Kim B.-C."/>
        </authorList>
    </citation>
    <scope>NUCLEOTIDE SEQUENCE [LARGE SCALE GENOMIC DNA]</scope>
    <source>
        <strain evidence="2">SK</strain>
    </source>
</reference>
<name>A0A0L8V6I9_9BACT</name>